<sequence>MNELHRSLADKIVRHIRTSAMERGQHLTEASLQSLFGTSRQPIRSALGILADQGIVERVPNKGFYLRDPDRIAADPLPAANETSDEATYLRIADDRLSRRLPDRVSETDLMRRYGVSRLGLRRILTRISGEGWIERNEGRGWTFAVLIDSVEAYRECYDLRQAIEVHGIRSPAFRADPVILADLRRRQEIVAGGGWRRLSQMELFEANSAFHEGLAALSGNRFLVNTVQKLNQLRRLIEYRQTLNAEQVRDQNAEHLAILDALDAGDTGRAADLMHDHLGKAKLRKARAEMFSGGPAGGPSKGGDT</sequence>
<dbReference type="AlphaFoldDB" id="A0A4R2CU58"/>
<evidence type="ECO:0000313" key="5">
    <source>
        <dbReference type="EMBL" id="TCN44867.1"/>
    </source>
</evidence>
<dbReference type="Gene3D" id="1.20.120.530">
    <property type="entry name" value="GntR ligand-binding domain-like"/>
    <property type="match status" value="1"/>
</dbReference>
<dbReference type="PROSITE" id="PS50949">
    <property type="entry name" value="HTH_GNTR"/>
    <property type="match status" value="1"/>
</dbReference>
<dbReference type="GO" id="GO:0003700">
    <property type="term" value="F:DNA-binding transcription factor activity"/>
    <property type="evidence" value="ECO:0007669"/>
    <property type="project" value="InterPro"/>
</dbReference>
<name>A0A4R2CU58_SHIGR</name>
<accession>A0A4R2CU58</accession>
<dbReference type="SMART" id="SM00895">
    <property type="entry name" value="FCD"/>
    <property type="match status" value="1"/>
</dbReference>
<dbReference type="InterPro" id="IPR008920">
    <property type="entry name" value="TF_FadR/GntR_C"/>
</dbReference>
<dbReference type="Pfam" id="PF00392">
    <property type="entry name" value="GntR"/>
    <property type="match status" value="1"/>
</dbReference>
<dbReference type="EMBL" id="SLVX01000008">
    <property type="protein sequence ID" value="TCN44867.1"/>
    <property type="molecule type" value="Genomic_DNA"/>
</dbReference>
<dbReference type="PANTHER" id="PTHR43537">
    <property type="entry name" value="TRANSCRIPTIONAL REGULATOR, GNTR FAMILY"/>
    <property type="match status" value="1"/>
</dbReference>
<keyword evidence="2 5" id="KW-0238">DNA-binding</keyword>
<dbReference type="Pfam" id="PF07729">
    <property type="entry name" value="FCD"/>
    <property type="match status" value="1"/>
</dbReference>
<proteinExistence type="predicted"/>
<dbReference type="Gene3D" id="1.10.10.10">
    <property type="entry name" value="Winged helix-like DNA-binding domain superfamily/Winged helix DNA-binding domain"/>
    <property type="match status" value="2"/>
</dbReference>
<gene>
    <name evidence="5" type="ORF">EV665_1086</name>
</gene>
<dbReference type="InterPro" id="IPR036390">
    <property type="entry name" value="WH_DNA-bd_sf"/>
</dbReference>
<protein>
    <submittedName>
        <fullName evidence="5">DNA-binding GntR family transcriptional regulator</fullName>
    </submittedName>
</protein>
<evidence type="ECO:0000256" key="1">
    <source>
        <dbReference type="ARBA" id="ARBA00023015"/>
    </source>
</evidence>
<dbReference type="PANTHER" id="PTHR43537:SF45">
    <property type="entry name" value="GNTR FAMILY REGULATORY PROTEIN"/>
    <property type="match status" value="1"/>
</dbReference>
<dbReference type="SMART" id="SM00345">
    <property type="entry name" value="HTH_GNTR"/>
    <property type="match status" value="2"/>
</dbReference>
<dbReference type="GO" id="GO:0003677">
    <property type="term" value="F:DNA binding"/>
    <property type="evidence" value="ECO:0007669"/>
    <property type="project" value="UniProtKB-KW"/>
</dbReference>
<keyword evidence="6" id="KW-1185">Reference proteome</keyword>
<keyword evidence="1" id="KW-0805">Transcription regulation</keyword>
<dbReference type="Proteomes" id="UP000295351">
    <property type="component" value="Unassembled WGS sequence"/>
</dbReference>
<evidence type="ECO:0000313" key="6">
    <source>
        <dbReference type="Proteomes" id="UP000295351"/>
    </source>
</evidence>
<dbReference type="InterPro" id="IPR036388">
    <property type="entry name" value="WH-like_DNA-bd_sf"/>
</dbReference>
<keyword evidence="3" id="KW-0804">Transcription</keyword>
<dbReference type="RefSeq" id="WP_133034613.1">
    <property type="nucleotide sequence ID" value="NZ_BAABEI010000003.1"/>
</dbReference>
<reference evidence="5 6" key="1">
    <citation type="submission" date="2019-03" db="EMBL/GenBank/DDBJ databases">
        <title>Genomic Encyclopedia of Type Strains, Phase IV (KMG-IV): sequencing the most valuable type-strain genomes for metagenomic binning, comparative biology and taxonomic classification.</title>
        <authorList>
            <person name="Goeker M."/>
        </authorList>
    </citation>
    <scope>NUCLEOTIDE SEQUENCE [LARGE SCALE GENOMIC DNA]</scope>
    <source>
        <strain evidence="5 6">DSM 18401</strain>
    </source>
</reference>
<dbReference type="InterPro" id="IPR000524">
    <property type="entry name" value="Tscrpt_reg_HTH_GntR"/>
</dbReference>
<dbReference type="InterPro" id="IPR011711">
    <property type="entry name" value="GntR_C"/>
</dbReference>
<dbReference type="SUPFAM" id="SSF46785">
    <property type="entry name" value="Winged helix' DNA-binding domain"/>
    <property type="match status" value="2"/>
</dbReference>
<evidence type="ECO:0000256" key="2">
    <source>
        <dbReference type="ARBA" id="ARBA00023125"/>
    </source>
</evidence>
<organism evidence="5 6">
    <name type="scientific">Shinella granuli</name>
    <dbReference type="NCBI Taxonomy" id="323621"/>
    <lineage>
        <taxon>Bacteria</taxon>
        <taxon>Pseudomonadati</taxon>
        <taxon>Pseudomonadota</taxon>
        <taxon>Alphaproteobacteria</taxon>
        <taxon>Hyphomicrobiales</taxon>
        <taxon>Rhizobiaceae</taxon>
        <taxon>Shinella</taxon>
    </lineage>
</organism>
<dbReference type="SUPFAM" id="SSF48008">
    <property type="entry name" value="GntR ligand-binding domain-like"/>
    <property type="match status" value="1"/>
</dbReference>
<feature type="domain" description="HTH gntR-type" evidence="4">
    <location>
        <begin position="2"/>
        <end position="69"/>
    </location>
</feature>
<evidence type="ECO:0000256" key="3">
    <source>
        <dbReference type="ARBA" id="ARBA00023163"/>
    </source>
</evidence>
<evidence type="ECO:0000259" key="4">
    <source>
        <dbReference type="PROSITE" id="PS50949"/>
    </source>
</evidence>
<comment type="caution">
    <text evidence="5">The sequence shown here is derived from an EMBL/GenBank/DDBJ whole genome shotgun (WGS) entry which is preliminary data.</text>
</comment>